<dbReference type="Proteomes" id="UP001153678">
    <property type="component" value="Unassembled WGS sequence"/>
</dbReference>
<evidence type="ECO:0000313" key="2">
    <source>
        <dbReference type="Proteomes" id="UP001153678"/>
    </source>
</evidence>
<dbReference type="SMART" id="SM00671">
    <property type="entry name" value="SEL1"/>
    <property type="match status" value="2"/>
</dbReference>
<sequence length="223" mass="26420">MFVNYNNKNGSIIHSENKVESRDIRCMHSNNSGTFQSNLMRDCNLESIYNECNSQHILYQAEKLLLEIYDINDSIDMLICKLIKLLIETQDEGNNFIETEHFINHCIFLSNRTSNEIYEWLNENHMEPKYKFFLGFLYYNNINLEKNYNESYKLFLDASIENYPIAQQFHKKEFINGKYKLGICYYFGIGTDINKNQAFKICKNLAEKGYKKAQSSLGYLYNQ</sequence>
<proteinExistence type="predicted"/>
<reference evidence="1" key="1">
    <citation type="submission" date="2022-08" db="EMBL/GenBank/DDBJ databases">
        <authorList>
            <person name="Kallberg Y."/>
            <person name="Tangrot J."/>
            <person name="Rosling A."/>
        </authorList>
    </citation>
    <scope>NUCLEOTIDE SEQUENCE</scope>
    <source>
        <strain evidence="1">Wild A</strain>
    </source>
</reference>
<comment type="caution">
    <text evidence="1">The sequence shown here is derived from an EMBL/GenBank/DDBJ whole genome shotgun (WGS) entry which is preliminary data.</text>
</comment>
<accession>A0A9W4WPM9</accession>
<feature type="non-terminal residue" evidence="1">
    <location>
        <position position="1"/>
    </location>
</feature>
<gene>
    <name evidence="1" type="ORF">FWILDA_LOCUS8178</name>
</gene>
<evidence type="ECO:0000313" key="1">
    <source>
        <dbReference type="EMBL" id="CAI2177623.1"/>
    </source>
</evidence>
<dbReference type="AlphaFoldDB" id="A0A9W4WPM9"/>
<dbReference type="InterPro" id="IPR006597">
    <property type="entry name" value="Sel1-like"/>
</dbReference>
<dbReference type="OrthoDB" id="2468509at2759"/>
<dbReference type="SUPFAM" id="SSF81901">
    <property type="entry name" value="HCP-like"/>
    <property type="match status" value="1"/>
</dbReference>
<keyword evidence="2" id="KW-1185">Reference proteome</keyword>
<name>A0A9W4WPM9_9GLOM</name>
<dbReference type="Gene3D" id="1.25.40.10">
    <property type="entry name" value="Tetratricopeptide repeat domain"/>
    <property type="match status" value="1"/>
</dbReference>
<organism evidence="1 2">
    <name type="scientific">Funneliformis geosporum</name>
    <dbReference type="NCBI Taxonomy" id="1117311"/>
    <lineage>
        <taxon>Eukaryota</taxon>
        <taxon>Fungi</taxon>
        <taxon>Fungi incertae sedis</taxon>
        <taxon>Mucoromycota</taxon>
        <taxon>Glomeromycotina</taxon>
        <taxon>Glomeromycetes</taxon>
        <taxon>Glomerales</taxon>
        <taxon>Glomeraceae</taxon>
        <taxon>Funneliformis</taxon>
    </lineage>
</organism>
<protein>
    <submittedName>
        <fullName evidence="1">14725_t:CDS:1</fullName>
    </submittedName>
</protein>
<dbReference type="InterPro" id="IPR011990">
    <property type="entry name" value="TPR-like_helical_dom_sf"/>
</dbReference>
<dbReference type="EMBL" id="CAMKVN010001708">
    <property type="protein sequence ID" value="CAI2177623.1"/>
    <property type="molecule type" value="Genomic_DNA"/>
</dbReference>